<dbReference type="Proteomes" id="UP000289738">
    <property type="component" value="Chromosome A02"/>
</dbReference>
<comment type="similarity">
    <text evidence="18">Belongs to the peroxidase family.</text>
</comment>
<dbReference type="Pfam" id="PF00141">
    <property type="entry name" value="peroxidase"/>
    <property type="match status" value="1"/>
</dbReference>
<feature type="binding site" evidence="16">
    <location>
        <position position="139"/>
    </location>
    <ligand>
        <name>Ca(2+)</name>
        <dbReference type="ChEBI" id="CHEBI:29108"/>
        <label>2</label>
    </ligand>
</feature>
<keyword evidence="12 17" id="KW-1015">Disulfide bond</keyword>
<dbReference type="STRING" id="3818.A0A445E9K7"/>
<dbReference type="GO" id="GO:0020037">
    <property type="term" value="F:heme binding"/>
    <property type="evidence" value="ECO:0007669"/>
    <property type="project" value="InterPro"/>
</dbReference>
<keyword evidence="4" id="KW-0964">Secreted</keyword>
<evidence type="ECO:0000256" key="3">
    <source>
        <dbReference type="ARBA" id="ARBA00012313"/>
    </source>
</evidence>
<evidence type="ECO:0000256" key="1">
    <source>
        <dbReference type="ARBA" id="ARBA00000189"/>
    </source>
</evidence>
<reference evidence="20 21" key="1">
    <citation type="submission" date="2019-01" db="EMBL/GenBank/DDBJ databases">
        <title>Sequencing of cultivated peanut Arachis hypogaea provides insights into genome evolution and oil improvement.</title>
        <authorList>
            <person name="Chen X."/>
        </authorList>
    </citation>
    <scope>NUCLEOTIDE SEQUENCE [LARGE SCALE GENOMIC DNA]</scope>
    <source>
        <strain evidence="21">cv. Fuhuasheng</strain>
        <tissue evidence="20">Leaves</tissue>
    </source>
</reference>
<dbReference type="EC" id="1.11.1.7" evidence="3"/>
<keyword evidence="5" id="KW-0575">Peroxidase</keyword>
<keyword evidence="14" id="KW-0376">Hydrogen peroxide</keyword>
<evidence type="ECO:0000256" key="16">
    <source>
        <dbReference type="PIRSR" id="PIRSR600823-3"/>
    </source>
</evidence>
<proteinExistence type="inferred from homology"/>
<evidence type="ECO:0000313" key="21">
    <source>
        <dbReference type="Proteomes" id="UP000289738"/>
    </source>
</evidence>
<comment type="catalytic activity">
    <reaction evidence="1">
        <text>2 a phenolic donor + H2O2 = 2 a phenolic radical donor + 2 H2O</text>
        <dbReference type="Rhea" id="RHEA:56136"/>
        <dbReference type="ChEBI" id="CHEBI:15377"/>
        <dbReference type="ChEBI" id="CHEBI:16240"/>
        <dbReference type="ChEBI" id="CHEBI:139520"/>
        <dbReference type="ChEBI" id="CHEBI:139521"/>
        <dbReference type="EC" id="1.11.1.7"/>
    </reaction>
</comment>
<dbReference type="PRINTS" id="PR00458">
    <property type="entry name" value="PEROXIDASE"/>
</dbReference>
<evidence type="ECO:0000313" key="20">
    <source>
        <dbReference type="EMBL" id="RYR72160.1"/>
    </source>
</evidence>
<dbReference type="InterPro" id="IPR002016">
    <property type="entry name" value="Haem_peroxidase"/>
</dbReference>
<dbReference type="InterPro" id="IPR010255">
    <property type="entry name" value="Haem_peroxidase_sf"/>
</dbReference>
<dbReference type="Gene3D" id="1.10.420.10">
    <property type="entry name" value="Peroxidase, domain 2"/>
    <property type="match status" value="1"/>
</dbReference>
<evidence type="ECO:0000256" key="5">
    <source>
        <dbReference type="ARBA" id="ARBA00022559"/>
    </source>
</evidence>
<keyword evidence="6" id="KW-0349">Heme</keyword>
<keyword evidence="11 16" id="KW-0408">Iron</keyword>
<evidence type="ECO:0000256" key="10">
    <source>
        <dbReference type="ARBA" id="ARBA00023002"/>
    </source>
</evidence>
<dbReference type="Gene3D" id="1.10.520.10">
    <property type="match status" value="1"/>
</dbReference>
<keyword evidence="10" id="KW-0560">Oxidoreductase</keyword>
<feature type="disulfide bond" evidence="17">
    <location>
        <begin position="98"/>
        <end position="123"/>
    </location>
</feature>
<dbReference type="AlphaFoldDB" id="A0A445E9K7"/>
<evidence type="ECO:0000256" key="7">
    <source>
        <dbReference type="ARBA" id="ARBA00022723"/>
    </source>
</evidence>
<dbReference type="EMBL" id="SDMP01000002">
    <property type="protein sequence ID" value="RYR72160.1"/>
    <property type="molecule type" value="Genomic_DNA"/>
</dbReference>
<keyword evidence="21" id="KW-1185">Reference proteome</keyword>
<keyword evidence="8" id="KW-0732">Signal</keyword>
<evidence type="ECO:0000259" key="19">
    <source>
        <dbReference type="PROSITE" id="PS50873"/>
    </source>
</evidence>
<accession>A0A445E9K7</accession>
<dbReference type="PANTHER" id="PTHR31388">
    <property type="entry name" value="PEROXIDASE 72-RELATED"/>
    <property type="match status" value="1"/>
</dbReference>
<keyword evidence="7 16" id="KW-0479">Metal-binding</keyword>
<dbReference type="PANTHER" id="PTHR31388:SF264">
    <property type="entry name" value="PEROXIDASE 59"/>
    <property type="match status" value="1"/>
</dbReference>
<dbReference type="PRINTS" id="PR00461">
    <property type="entry name" value="PLPEROXIDASE"/>
</dbReference>
<evidence type="ECO:0000256" key="8">
    <source>
        <dbReference type="ARBA" id="ARBA00022729"/>
    </source>
</evidence>
<evidence type="ECO:0000256" key="11">
    <source>
        <dbReference type="ARBA" id="ARBA00023004"/>
    </source>
</evidence>
<dbReference type="GO" id="GO:0140825">
    <property type="term" value="F:lactoperoxidase activity"/>
    <property type="evidence" value="ECO:0007669"/>
    <property type="project" value="UniProtKB-EC"/>
</dbReference>
<dbReference type="GO" id="GO:0042744">
    <property type="term" value="P:hydrogen peroxide catabolic process"/>
    <property type="evidence" value="ECO:0007669"/>
    <property type="project" value="UniProtKB-KW"/>
</dbReference>
<feature type="binding site" description="axial binding residue" evidence="16">
    <location>
        <position position="84"/>
    </location>
    <ligand>
        <name>heme b</name>
        <dbReference type="ChEBI" id="CHEBI:60344"/>
    </ligand>
    <ligandPart>
        <name>Fe</name>
        <dbReference type="ChEBI" id="CHEBI:18248"/>
    </ligandPart>
</feature>
<comment type="cofactor">
    <cofactor evidence="16">
        <name>heme b</name>
        <dbReference type="ChEBI" id="CHEBI:60344"/>
    </cofactor>
    <text evidence="16">Binds 1 heme b (iron(II)-protoporphyrin IX) group per subunit.</text>
</comment>
<comment type="function">
    <text evidence="2">Removal of H(2)O(2), oxidation of toxic reductants, biosynthesis and degradation of lignin, suberization, auxin catabolism, response to environmental stresses such as wounding, pathogen attack and oxidative stress. These functions might be dependent on each isozyme/isoform in each plant tissue.</text>
</comment>
<sequence>MVEKECPAVVSCADILALATRDSVVYLGGPSWEVGLRRRDSTTASRLDANNSIPTPSFSLSTLKQNFANQGLSEKDLVALSDFHNRGTYQYTIDLAQCRLFGPHIYNDTNIDASYAKFLQSKCPRTGNDKLLELLHRQTPFHFDNLYYKNLVQKKVLFHSDQKLYTGDSTDHLVGKYATDRVAIF</sequence>
<evidence type="ECO:0000256" key="2">
    <source>
        <dbReference type="ARBA" id="ARBA00002322"/>
    </source>
</evidence>
<evidence type="ECO:0000256" key="17">
    <source>
        <dbReference type="PIRSR" id="PIRSR600823-5"/>
    </source>
</evidence>
<feature type="binding site" evidence="16">
    <location>
        <position position="92"/>
    </location>
    <ligand>
        <name>Ca(2+)</name>
        <dbReference type="ChEBI" id="CHEBI:29108"/>
        <label>2</label>
    </ligand>
</feature>
<organism evidence="20 21">
    <name type="scientific">Arachis hypogaea</name>
    <name type="common">Peanut</name>
    <dbReference type="NCBI Taxonomy" id="3818"/>
    <lineage>
        <taxon>Eukaryota</taxon>
        <taxon>Viridiplantae</taxon>
        <taxon>Streptophyta</taxon>
        <taxon>Embryophyta</taxon>
        <taxon>Tracheophyta</taxon>
        <taxon>Spermatophyta</taxon>
        <taxon>Magnoliopsida</taxon>
        <taxon>eudicotyledons</taxon>
        <taxon>Gunneridae</taxon>
        <taxon>Pentapetalae</taxon>
        <taxon>rosids</taxon>
        <taxon>fabids</taxon>
        <taxon>Fabales</taxon>
        <taxon>Fabaceae</taxon>
        <taxon>Papilionoideae</taxon>
        <taxon>50 kb inversion clade</taxon>
        <taxon>dalbergioids sensu lato</taxon>
        <taxon>Dalbergieae</taxon>
        <taxon>Pterocarpus clade</taxon>
        <taxon>Arachis</taxon>
    </lineage>
</organism>
<gene>
    <name evidence="20" type="ORF">Ahy_A02g006370</name>
</gene>
<dbReference type="GO" id="GO:0006979">
    <property type="term" value="P:response to oxidative stress"/>
    <property type="evidence" value="ECO:0007669"/>
    <property type="project" value="InterPro"/>
</dbReference>
<name>A0A445E9K7_ARAHY</name>
<feature type="binding site" evidence="15">
    <location>
        <position position="54"/>
    </location>
    <ligand>
        <name>substrate</name>
    </ligand>
</feature>
<comment type="cofactor">
    <cofactor evidence="16">
        <name>Ca(2+)</name>
        <dbReference type="ChEBI" id="CHEBI:29108"/>
    </cofactor>
    <text evidence="16">Binds 2 calcium ions per subunit.</text>
</comment>
<dbReference type="SUPFAM" id="SSF48113">
    <property type="entry name" value="Heme-dependent peroxidases"/>
    <property type="match status" value="1"/>
</dbReference>
<protein>
    <recommendedName>
        <fullName evidence="3">peroxidase</fullName>
        <ecNumber evidence="3">1.11.1.7</ecNumber>
    </recommendedName>
</protein>
<dbReference type="FunFam" id="1.10.420.10:FF:000001">
    <property type="entry name" value="Peroxidase"/>
    <property type="match status" value="1"/>
</dbReference>
<keyword evidence="9 16" id="KW-0106">Calcium</keyword>
<feature type="binding site" evidence="16">
    <location>
        <position position="144"/>
    </location>
    <ligand>
        <name>Ca(2+)</name>
        <dbReference type="ChEBI" id="CHEBI:29108"/>
        <label>2</label>
    </ligand>
</feature>
<dbReference type="GO" id="GO:0046872">
    <property type="term" value="F:metal ion binding"/>
    <property type="evidence" value="ECO:0007669"/>
    <property type="project" value="UniProtKB-KW"/>
</dbReference>
<dbReference type="PROSITE" id="PS50873">
    <property type="entry name" value="PEROXIDASE_4"/>
    <property type="match status" value="1"/>
</dbReference>
<evidence type="ECO:0000256" key="6">
    <source>
        <dbReference type="ARBA" id="ARBA00022617"/>
    </source>
</evidence>
<comment type="caution">
    <text evidence="20">The sequence shown here is derived from an EMBL/GenBank/DDBJ whole genome shotgun (WGS) entry which is preliminary data.</text>
</comment>
<evidence type="ECO:0000256" key="12">
    <source>
        <dbReference type="ARBA" id="ARBA00023157"/>
    </source>
</evidence>
<keyword evidence="13" id="KW-0325">Glycoprotein</keyword>
<feature type="domain" description="Plant heme peroxidase family profile" evidence="19">
    <location>
        <begin position="1"/>
        <end position="185"/>
    </location>
</feature>
<evidence type="ECO:0000256" key="14">
    <source>
        <dbReference type="ARBA" id="ARBA00023324"/>
    </source>
</evidence>
<evidence type="ECO:0000256" key="18">
    <source>
        <dbReference type="RuleBase" id="RU004241"/>
    </source>
</evidence>
<evidence type="ECO:0000256" key="13">
    <source>
        <dbReference type="ARBA" id="ARBA00023180"/>
    </source>
</evidence>
<evidence type="ECO:0000256" key="4">
    <source>
        <dbReference type="ARBA" id="ARBA00022525"/>
    </source>
</evidence>
<evidence type="ECO:0000256" key="9">
    <source>
        <dbReference type="ARBA" id="ARBA00022837"/>
    </source>
</evidence>
<evidence type="ECO:0000256" key="15">
    <source>
        <dbReference type="PIRSR" id="PIRSR600823-2"/>
    </source>
</evidence>
<dbReference type="InterPro" id="IPR000823">
    <property type="entry name" value="Peroxidase_pln"/>
</dbReference>